<comment type="caution">
    <text evidence="4">The sequence shown here is derived from an EMBL/GenBank/DDBJ whole genome shotgun (WGS) entry which is preliminary data.</text>
</comment>
<evidence type="ECO:0000313" key="4">
    <source>
        <dbReference type="EMBL" id="KAK9160734.1"/>
    </source>
</evidence>
<dbReference type="InterPro" id="IPR036967">
    <property type="entry name" value="Ribosomal_uS11_sf"/>
</dbReference>
<evidence type="ECO:0000256" key="1">
    <source>
        <dbReference type="ARBA" id="ARBA00006194"/>
    </source>
</evidence>
<dbReference type="AlphaFoldDB" id="A0AAP0PZZ1"/>
<dbReference type="GO" id="GO:1990904">
    <property type="term" value="C:ribonucleoprotein complex"/>
    <property type="evidence" value="ECO:0007669"/>
    <property type="project" value="UniProtKB-KW"/>
</dbReference>
<keyword evidence="5" id="KW-1185">Reference proteome</keyword>
<dbReference type="GO" id="GO:0006412">
    <property type="term" value="P:translation"/>
    <property type="evidence" value="ECO:0007669"/>
    <property type="project" value="InterPro"/>
</dbReference>
<dbReference type="SUPFAM" id="SSF55724">
    <property type="entry name" value="Mog1p/PsbP-like"/>
    <property type="match status" value="1"/>
</dbReference>
<proteinExistence type="inferred from homology"/>
<dbReference type="GO" id="GO:0003735">
    <property type="term" value="F:structural constituent of ribosome"/>
    <property type="evidence" value="ECO:0007669"/>
    <property type="project" value="InterPro"/>
</dbReference>
<keyword evidence="3" id="KW-0687">Ribonucleoprotein</keyword>
<sequence length="350" mass="38140">MVVSHRLAFHGHAPRVTATYGVPPSASHSLCLTPSQSSLPLTPESHSLCLRSPLTLYTSRIAPVPAPAPPLTLPALPLTPESQLSRSLLSGTGGNKTNTPGPCVQSALSALARFGIRIGRIEDVTPIPTDSHDSHSLLSGTWPRLSLPSPNSQGLSSLEHKKNTGIIEKIKEIEAEMSRTHKNKATVALAGMGMGMGMPKADKKFIFMVFVGNGIKMEFAHLGRRDSMIFGLSSSIYMFFPSSGVFAATELVEDVKMASMVDDINAYSFMHPVELLSKKFAFKWVESRKPKRYSSAAPLSPNALQRVVSERVDIIDNLVISVSIDGEPYWYYEYLVRKSPTSSAQEPNIY</sequence>
<dbReference type="GO" id="GO:0005840">
    <property type="term" value="C:ribosome"/>
    <property type="evidence" value="ECO:0007669"/>
    <property type="project" value="UniProtKB-KW"/>
</dbReference>
<comment type="similarity">
    <text evidence="1">Belongs to the universal ribosomal protein uS11 family.</text>
</comment>
<dbReference type="Gene3D" id="6.10.140.1070">
    <property type="match status" value="1"/>
</dbReference>
<dbReference type="Gene3D" id="3.30.420.80">
    <property type="entry name" value="Ribosomal protein S11"/>
    <property type="match status" value="1"/>
</dbReference>
<dbReference type="InterPro" id="IPR016123">
    <property type="entry name" value="Mog1/PsbP_a/b/a-sand"/>
</dbReference>
<dbReference type="EMBL" id="JBBNAF010000003">
    <property type="protein sequence ID" value="KAK9160734.1"/>
    <property type="molecule type" value="Genomic_DNA"/>
</dbReference>
<evidence type="ECO:0000256" key="2">
    <source>
        <dbReference type="ARBA" id="ARBA00022980"/>
    </source>
</evidence>
<organism evidence="4 5">
    <name type="scientific">Stephania yunnanensis</name>
    <dbReference type="NCBI Taxonomy" id="152371"/>
    <lineage>
        <taxon>Eukaryota</taxon>
        <taxon>Viridiplantae</taxon>
        <taxon>Streptophyta</taxon>
        <taxon>Embryophyta</taxon>
        <taxon>Tracheophyta</taxon>
        <taxon>Spermatophyta</taxon>
        <taxon>Magnoliopsida</taxon>
        <taxon>Ranunculales</taxon>
        <taxon>Menispermaceae</taxon>
        <taxon>Menispermoideae</taxon>
        <taxon>Cissampelideae</taxon>
        <taxon>Stephania</taxon>
    </lineage>
</organism>
<evidence type="ECO:0000313" key="5">
    <source>
        <dbReference type="Proteomes" id="UP001420932"/>
    </source>
</evidence>
<dbReference type="Pfam" id="PF00411">
    <property type="entry name" value="Ribosomal_S11"/>
    <property type="match status" value="1"/>
</dbReference>
<name>A0AAP0PZZ1_9MAGN</name>
<evidence type="ECO:0000256" key="3">
    <source>
        <dbReference type="ARBA" id="ARBA00023274"/>
    </source>
</evidence>
<gene>
    <name evidence="4" type="ORF">Syun_007075</name>
</gene>
<dbReference type="InterPro" id="IPR001971">
    <property type="entry name" value="Ribosomal_uS11"/>
</dbReference>
<dbReference type="Proteomes" id="UP001420932">
    <property type="component" value="Unassembled WGS sequence"/>
</dbReference>
<accession>A0AAP0PZZ1</accession>
<keyword evidence="2" id="KW-0689">Ribosomal protein</keyword>
<protein>
    <submittedName>
        <fullName evidence="4">Uncharacterized protein</fullName>
    </submittedName>
</protein>
<reference evidence="4 5" key="1">
    <citation type="submission" date="2024-01" db="EMBL/GenBank/DDBJ databases">
        <title>Genome assemblies of Stephania.</title>
        <authorList>
            <person name="Yang L."/>
        </authorList>
    </citation>
    <scope>NUCLEOTIDE SEQUENCE [LARGE SCALE GENOMIC DNA]</scope>
    <source>
        <strain evidence="4">YNDBR</strain>
        <tissue evidence="4">Leaf</tissue>
    </source>
</reference>